<dbReference type="InterPro" id="IPR056991">
    <property type="entry name" value="TSP1_TSH7A-B_C"/>
</dbReference>
<evidence type="ECO:0000256" key="8">
    <source>
        <dbReference type="ARBA" id="ARBA00022782"/>
    </source>
</evidence>
<evidence type="ECO:0000256" key="6">
    <source>
        <dbReference type="ARBA" id="ARBA00022729"/>
    </source>
</evidence>
<evidence type="ECO:0000256" key="1">
    <source>
        <dbReference type="ARBA" id="ARBA00004251"/>
    </source>
</evidence>
<dbReference type="FunFam" id="2.20.100.10:FF:000019">
    <property type="entry name" value="Thrombospondin type 1 domain containing 7A"/>
    <property type="match status" value="1"/>
</dbReference>
<dbReference type="Proteomes" id="UP001274896">
    <property type="component" value="Unassembled WGS sequence"/>
</dbReference>
<evidence type="ECO:0000256" key="7">
    <source>
        <dbReference type="ARBA" id="ARBA00022737"/>
    </source>
</evidence>
<dbReference type="FunFam" id="2.20.100.10:FF:000031">
    <property type="entry name" value="Thrombospondin type 1 domain containing 7A"/>
    <property type="match status" value="1"/>
</dbReference>
<dbReference type="GO" id="GO:0005886">
    <property type="term" value="C:plasma membrane"/>
    <property type="evidence" value="ECO:0007669"/>
    <property type="project" value="UniProtKB-SubCell"/>
</dbReference>
<dbReference type="Pfam" id="PF19030">
    <property type="entry name" value="TSP1_ADAMTS"/>
    <property type="match status" value="1"/>
</dbReference>
<keyword evidence="9 16" id="KW-1133">Transmembrane helix</keyword>
<dbReference type="InterPro" id="IPR000884">
    <property type="entry name" value="TSP1_rpt"/>
</dbReference>
<keyword evidence="13" id="KW-0966">Cell projection</keyword>
<feature type="region of interest" description="Disordered" evidence="15">
    <location>
        <begin position="820"/>
        <end position="862"/>
    </location>
</feature>
<dbReference type="FunFam" id="2.20.100.10:FF:000014">
    <property type="entry name" value="Thrombospondin type 1 domain containing 7A"/>
    <property type="match status" value="1"/>
</dbReference>
<comment type="caution">
    <text evidence="19">The sequence shown here is derived from an EMBL/GenBank/DDBJ whole genome shotgun (WGS) entry which is preliminary data.</text>
</comment>
<dbReference type="GO" id="GO:0030154">
    <property type="term" value="P:cell differentiation"/>
    <property type="evidence" value="ECO:0007669"/>
    <property type="project" value="UniProtKB-KW"/>
</dbReference>
<feature type="domain" description="Spondin-like TSP1" evidence="17">
    <location>
        <begin position="1931"/>
        <end position="1984"/>
    </location>
</feature>
<keyword evidence="5 16" id="KW-0812">Transmembrane</keyword>
<evidence type="ECO:0000313" key="20">
    <source>
        <dbReference type="Proteomes" id="UP001274896"/>
    </source>
</evidence>
<keyword evidence="20" id="KW-1185">Reference proteome</keyword>
<keyword evidence="6" id="KW-0732">Signal</keyword>
<dbReference type="InterPro" id="IPR051418">
    <property type="entry name" value="Spondin/Thrombospondin_T1"/>
</dbReference>
<evidence type="ECO:0000256" key="16">
    <source>
        <dbReference type="SAM" id="Phobius"/>
    </source>
</evidence>
<feature type="region of interest" description="Disordered" evidence="15">
    <location>
        <begin position="2208"/>
        <end position="2229"/>
    </location>
</feature>
<name>A0AAE0UQS2_9TELE</name>
<feature type="non-terminal residue" evidence="19">
    <location>
        <position position="1"/>
    </location>
</feature>
<evidence type="ECO:0000256" key="12">
    <source>
        <dbReference type="ARBA" id="ARBA00023180"/>
    </source>
</evidence>
<evidence type="ECO:0000256" key="9">
    <source>
        <dbReference type="ARBA" id="ARBA00022989"/>
    </source>
</evidence>
<dbReference type="FunFam" id="2.20.100.10:FF:000050">
    <property type="entry name" value="Thrombospondin type 1 domain containing 7B"/>
    <property type="match status" value="1"/>
</dbReference>
<dbReference type="Pfam" id="PF00090">
    <property type="entry name" value="TSP_1"/>
    <property type="match status" value="4"/>
</dbReference>
<evidence type="ECO:0000313" key="19">
    <source>
        <dbReference type="EMBL" id="KAK3515408.1"/>
    </source>
</evidence>
<comment type="subcellular location">
    <subcellularLocation>
        <location evidence="1">Cell membrane</location>
        <topology evidence="1">Single-pass type I membrane protein</topology>
    </subcellularLocation>
    <subcellularLocation>
        <location evidence="2">Cell projection</location>
    </subcellularLocation>
</comment>
<dbReference type="PROSITE" id="PS50092">
    <property type="entry name" value="TSP1"/>
    <property type="match status" value="12"/>
</dbReference>
<keyword evidence="3" id="KW-1003">Cell membrane</keyword>
<keyword evidence="12" id="KW-0325">Glycoprotein</keyword>
<keyword evidence="10 16" id="KW-0472">Membrane</keyword>
<evidence type="ECO:0000256" key="14">
    <source>
        <dbReference type="ARBA" id="ARBA00069078"/>
    </source>
</evidence>
<evidence type="ECO:0000256" key="2">
    <source>
        <dbReference type="ARBA" id="ARBA00004316"/>
    </source>
</evidence>
<sequence>MPHQEETPGKTQDMLERLCLSADLGTPQDPSGRAGGSVWGEGNDLVLLSPTEEALQQNLHILHRFSQTWALTINPTKTKVLTFQKQPRVIEPIALYGSEVWGPLRNQEFNKWDKSPVEALHAEFCKSILGVQRNTSNNTCRAELGKYPLLIHMEKRAIKFWKHLKSSDPDSHFKALKNHEADIEKSPLIQLVLRLHKQTNRLSDYSLAIDRGRYRLSDHSLAIERGRYKLSDYSLAIQRGRYRLSDYSLAIDRGRYRLSDHSLAIQRGRYKLSDYSLAIQRGRYRLSDYSLAIDRGRYRLSDHSLAIQRGRYKLSDYSLAIQRGRYRLSDYSLAIDRGRYRLSDHSLAIERGRYRLSDYSLAIQRGRYRLSDYSLAIQRGRYRLSDYSLAIQRGRYRLSDYSLAIERGRYRLSAYSLAIQRGRYRLSDYSLAIERGRYRLSDHSLAIERGRYRLSDYSLAIERGRYRLSDHSLAIERGRYRQSWLPRASRFCLCCIQGEIETELHFITSCPNYQEIRKQFFPKYEMFCPDFIKLENNTKLQYLLGEKRDCIPLAARYIHACHNKREESTNQYRIKYSRTHFHWDVGKPESFFFIFVCEYCSQLRCLCFFRFSSGPWGRCMGSECGPGGSQSRAVWCAHVEGWTTLPTNCQQSSRPANQQSCFRVCDWHRDLYEWQLGSWNRCLHVAQHSEGIGHCLHAKAGIQTREVSCVLRADSSPADDSICEYFEPRPRLEQACLIPCPRDCVVSQFSPWTSCSKTCGVGLQNRARSVLAPPLFGGMPCPNLTEFRTCAPRHCEGREMVFNLRLGSWSECRPLPVPPVMSSTSVSPPRVTRQARRRKGKERQGARDPETRELIKNKRNRNKLNRPDNSLWGIEMGYQARQVICVHRNGSTVHLSQCPHWSLPDLHRPCLMPKDCVVGVWAEWTPCSKTCADPDAPTGIRTRSRVIQQLPMGGGSQCLQLEEQQLCEPVGDGVPPCAIYTWRTTEWAECRVDVLLSQQDRRRSNQTGLCGGGMQTREVYCIRAKADPISDPSTSQNKPAPQPVDSQLCVGPMQSTSQMCHIPCPVECEVSPWGAWGLCTFENCNDQTVKKGFKFRRRKITNFPTGGEGSCAHLVEAMPCDEPSCYSWQLRDLEECVPDEDAVCGTGSQLPQCRCVDAEGNEVNKDLCDEALLPGPISCVVPCPNNCVLSPWTSWSTCSQTCSSKTAEGKQTRTRAILAYSAREGGSSCPNASALQEMRSCNEHPCVVYHWQTGPWGPCIEDSSVTALNSTRATPSGQGKTSCATGMQTRKVICVKVNVGQVPPKKCPEAPRPPSVRQCLLPCKKDCSVTAFSEWTPCPSSCDAGPNGQKNNQSRFRVITQKPVNGGADCPEALYEERECEIQPRPALLCPGYRWKTHKWRRCQLVPWSIRQDSKGAQEGCGAGLQTRAVSCRQLDGSVADVSQCLKFASSMPALNQPCQLPCRDDCQLTNWSKFSPCTANCVGVRTRKRALIGKSKKKDKCKNSQTYPLSETQYCPCDKYNAQPVGNWSDCILPEGSVTAPGSRVQGDNRDCGQGYRYQAMVCYDQDNRLVETLRCNSHGYIEEACIIPCPSDCKLSEWSSWSRCSKSCGSGVKVRSKWLREKPYNGGRPCPKLDHVNQVYEVVPCVSDCSQYVWVAEPWSTWKVSNVDLKENCGDGVQTRKVRCMLNTVDGPSDMVEDYLCDPEEIPAGTRESRLPCPDQCVLSEWSSWTNCQLVACTLQVGGEFLPQVEEFKYLGVLFTSEGRMDREIDRRIGAAAAVMRSMYQSVVVKKELSRKAKLSIYQSIYVPTLTYGHELWVMAERPCSDQEDRQRTAYALRMPKEGEECPKSMEAEPCVFNKNCFHYSYNITDWSTCQLSANAVCGRGLKTRMLDCVRSDGKSVDLRLCQELGLERTWQMNASCTVECPVNCQLSEWSAWTECSQTCGLDGRMLRRRSVVQASQGDGRPCPSLMEQWMPCPVQPCYHWHYSAWSECRVEEVVCGEGRRFRNLSCFVSDGSRDGPVSMVEDELCSGLELAVDGDKKIILEEPCTLPCPGDCYLMEWSDWTSCQSVCVKGQRVDLSAVQVRSRAVVAQEPENIGQCPEQEWESRPCTDGECFDYKWASASRSVWCERSDGMNVTGGCPPTMAPGTEQPCVPSCDKPRSFCSKEAVCVCEEGYTEVLSPEGLLQQCAQIPVLEIPTAGNKNEDVKTSRAIDPTAPTTDEPGPPGRTWYLKPFGPDGRLKTWVYGVAAGVFVLLVFIVSMVYLACSYCAMRRSRATLDSASCAAVWMGRDAHELTFTYPECQQPECSD</sequence>
<feature type="transmembrane region" description="Helical" evidence="16">
    <location>
        <begin position="2247"/>
        <end position="2270"/>
    </location>
</feature>
<dbReference type="FunFam" id="2.20.100.10:FF:000018">
    <property type="entry name" value="Thrombospondin type 1 domain containing 7A"/>
    <property type="match status" value="1"/>
</dbReference>
<organism evidence="19 20">
    <name type="scientific">Hemibagrus guttatus</name>
    <dbReference type="NCBI Taxonomy" id="175788"/>
    <lineage>
        <taxon>Eukaryota</taxon>
        <taxon>Metazoa</taxon>
        <taxon>Chordata</taxon>
        <taxon>Craniata</taxon>
        <taxon>Vertebrata</taxon>
        <taxon>Euteleostomi</taxon>
        <taxon>Actinopterygii</taxon>
        <taxon>Neopterygii</taxon>
        <taxon>Teleostei</taxon>
        <taxon>Ostariophysi</taxon>
        <taxon>Siluriformes</taxon>
        <taxon>Bagridae</taxon>
        <taxon>Hemibagrus</taxon>
    </lineage>
</organism>
<evidence type="ECO:0000256" key="5">
    <source>
        <dbReference type="ARBA" id="ARBA00022692"/>
    </source>
</evidence>
<keyword evidence="4" id="KW-0037">Angiogenesis</keyword>
<feature type="domain" description="Spondin-like TSP1" evidence="17">
    <location>
        <begin position="1187"/>
        <end position="1246"/>
    </location>
</feature>
<dbReference type="InterPro" id="IPR044004">
    <property type="entry name" value="TSP1_spondin_dom"/>
</dbReference>
<dbReference type="InterPro" id="IPR036383">
    <property type="entry name" value="TSP1_rpt_sf"/>
</dbReference>
<evidence type="ECO:0000259" key="18">
    <source>
        <dbReference type="Pfam" id="PF23308"/>
    </source>
</evidence>
<evidence type="ECO:0000256" key="11">
    <source>
        <dbReference type="ARBA" id="ARBA00023157"/>
    </source>
</evidence>
<dbReference type="PANTHER" id="PTHR11311">
    <property type="entry name" value="SPONDIN"/>
    <property type="match status" value="1"/>
</dbReference>
<evidence type="ECO:0000256" key="4">
    <source>
        <dbReference type="ARBA" id="ARBA00022657"/>
    </source>
</evidence>
<keyword evidence="11" id="KW-1015">Disulfide bond</keyword>
<dbReference type="PANTHER" id="PTHR11311:SF29">
    <property type="entry name" value="THROMBOSPONDIN TYPE-1 DOMAIN-CONTAINING PROTEIN 7A ISOFORM X1"/>
    <property type="match status" value="1"/>
</dbReference>
<dbReference type="SMART" id="SM00209">
    <property type="entry name" value="TSP1"/>
    <property type="match status" value="12"/>
</dbReference>
<feature type="domain" description="Thrombospondin type-1" evidence="18">
    <location>
        <begin position="2158"/>
        <end position="2197"/>
    </location>
</feature>
<keyword evidence="7" id="KW-0677">Repeat</keyword>
<dbReference type="EMBL" id="JAUCMX010000020">
    <property type="protein sequence ID" value="KAK3515408.1"/>
    <property type="molecule type" value="Genomic_DNA"/>
</dbReference>
<feature type="domain" description="Spondin-like TSP1" evidence="17">
    <location>
        <begin position="1595"/>
        <end position="1637"/>
    </location>
</feature>
<dbReference type="SUPFAM" id="SSF82895">
    <property type="entry name" value="TSP-1 type 1 repeat"/>
    <property type="match status" value="9"/>
</dbReference>
<accession>A0AAE0UQS2</accession>
<evidence type="ECO:0000256" key="10">
    <source>
        <dbReference type="ARBA" id="ARBA00023136"/>
    </source>
</evidence>
<dbReference type="Pfam" id="PF23308">
    <property type="entry name" value="TSP1_TSH7A-B_C"/>
    <property type="match status" value="1"/>
</dbReference>
<protein>
    <recommendedName>
        <fullName evidence="14">Thrombospondin type-1 domain-containing protein 7A</fullName>
    </recommendedName>
</protein>
<proteinExistence type="predicted"/>
<dbReference type="GO" id="GO:0042995">
    <property type="term" value="C:cell projection"/>
    <property type="evidence" value="ECO:0007669"/>
    <property type="project" value="UniProtKB-SubCell"/>
</dbReference>
<dbReference type="FunFam" id="2.20.100.10:FF:000017">
    <property type="entry name" value="Thrombospondin type 1 domain containing 7A"/>
    <property type="match status" value="1"/>
</dbReference>
<evidence type="ECO:0000259" key="17">
    <source>
        <dbReference type="Pfam" id="PF19028"/>
    </source>
</evidence>
<gene>
    <name evidence="19" type="ORF">QTP70_018884</name>
</gene>
<keyword evidence="8" id="KW-0221">Differentiation</keyword>
<feature type="compositionally biased region" description="Low complexity" evidence="15">
    <location>
        <begin position="820"/>
        <end position="831"/>
    </location>
</feature>
<dbReference type="FunFam" id="2.20.100.10:FF:000015">
    <property type="entry name" value="Thrombospondin, type I, domain containing 7A"/>
    <property type="match status" value="1"/>
</dbReference>
<dbReference type="GO" id="GO:0001525">
    <property type="term" value="P:angiogenesis"/>
    <property type="evidence" value="ECO:0007669"/>
    <property type="project" value="UniProtKB-KW"/>
</dbReference>
<dbReference type="Pfam" id="PF19028">
    <property type="entry name" value="TSP1_spondin"/>
    <property type="match status" value="4"/>
</dbReference>
<evidence type="ECO:0000256" key="3">
    <source>
        <dbReference type="ARBA" id="ARBA00022475"/>
    </source>
</evidence>
<dbReference type="Gene3D" id="2.20.100.10">
    <property type="entry name" value="Thrombospondin type-1 (TSP1) repeat"/>
    <property type="match status" value="9"/>
</dbReference>
<dbReference type="FunFam" id="2.20.100.10:FF:000020">
    <property type="entry name" value="Thrombospondin type 1 domain containing 7A"/>
    <property type="match status" value="1"/>
</dbReference>
<feature type="compositionally biased region" description="Basic and acidic residues" evidence="15">
    <location>
        <begin position="842"/>
        <end position="856"/>
    </location>
</feature>
<evidence type="ECO:0000256" key="13">
    <source>
        <dbReference type="ARBA" id="ARBA00023273"/>
    </source>
</evidence>
<feature type="domain" description="Spondin-like TSP1" evidence="17">
    <location>
        <begin position="744"/>
        <end position="795"/>
    </location>
</feature>
<reference evidence="19" key="1">
    <citation type="submission" date="2023-06" db="EMBL/GenBank/DDBJ databases">
        <title>Male Hemibagrus guttatus genome.</title>
        <authorList>
            <person name="Bian C."/>
        </authorList>
    </citation>
    <scope>NUCLEOTIDE SEQUENCE</scope>
    <source>
        <strain evidence="19">Male_cb2023</strain>
        <tissue evidence="19">Muscle</tissue>
    </source>
</reference>
<evidence type="ECO:0000256" key="15">
    <source>
        <dbReference type="SAM" id="MobiDB-lite"/>
    </source>
</evidence>